<dbReference type="AlphaFoldDB" id="A0A8S0Y5T7"/>
<evidence type="ECO:0000256" key="6">
    <source>
        <dbReference type="ARBA" id="ARBA00022519"/>
    </source>
</evidence>
<dbReference type="PANTHER" id="PTHR30433">
    <property type="entry name" value="CHEMOTAXIS PROTEIN MOTA"/>
    <property type="match status" value="1"/>
</dbReference>
<keyword evidence="5" id="KW-0145">Chemotaxis</keyword>
<feature type="domain" description="MotA/TolQ/ExbB proton channel" evidence="14">
    <location>
        <begin position="118"/>
        <end position="230"/>
    </location>
</feature>
<evidence type="ECO:0000256" key="7">
    <source>
        <dbReference type="ARBA" id="ARBA00022692"/>
    </source>
</evidence>
<reference evidence="16 17" key="1">
    <citation type="submission" date="2020-02" db="EMBL/GenBank/DDBJ databases">
        <authorList>
            <person name="Hogendoorn C."/>
        </authorList>
    </citation>
    <scope>NUCLEOTIDE SEQUENCE [LARGE SCALE GENOMIC DNA]</scope>
    <source>
        <strain evidence="16">METHB21</strain>
    </source>
</reference>
<dbReference type="GO" id="GO:0071978">
    <property type="term" value="P:bacterial-type flagellum-dependent swarming motility"/>
    <property type="evidence" value="ECO:0007669"/>
    <property type="project" value="InterPro"/>
</dbReference>
<dbReference type="NCBIfam" id="TIGR03818">
    <property type="entry name" value="MotA1"/>
    <property type="match status" value="1"/>
</dbReference>
<dbReference type="PROSITE" id="PS01307">
    <property type="entry name" value="MOTA"/>
    <property type="match status" value="1"/>
</dbReference>
<feature type="transmembrane region" description="Helical" evidence="13">
    <location>
        <begin position="198"/>
        <end position="217"/>
    </location>
</feature>
<dbReference type="EMBL" id="CADCXN010000035">
    <property type="protein sequence ID" value="CAA9889758.1"/>
    <property type="molecule type" value="Genomic_DNA"/>
</dbReference>
<evidence type="ECO:0000256" key="10">
    <source>
        <dbReference type="ARBA" id="ARBA00022989"/>
    </source>
</evidence>
<dbReference type="PANTHER" id="PTHR30433:SF4">
    <property type="entry name" value="MOTILITY PROTEIN A"/>
    <property type="match status" value="1"/>
</dbReference>
<keyword evidence="9" id="KW-0375">Hydrogen ion transport</keyword>
<evidence type="ECO:0000256" key="9">
    <source>
        <dbReference type="ARBA" id="ARBA00022781"/>
    </source>
</evidence>
<keyword evidence="7 13" id="KW-0812">Transmembrane</keyword>
<comment type="caution">
    <text evidence="16">The sequence shown here is derived from an EMBL/GenBank/DDBJ whole genome shotgun (WGS) entry which is preliminary data.</text>
</comment>
<comment type="subcellular location">
    <subcellularLocation>
        <location evidence="1">Cell inner membrane</location>
        <topology evidence="1">Multi-pass membrane protein</topology>
    </subcellularLocation>
</comment>
<evidence type="ECO:0000259" key="14">
    <source>
        <dbReference type="Pfam" id="PF01618"/>
    </source>
</evidence>
<dbReference type="GO" id="GO:0006935">
    <property type="term" value="P:chemotaxis"/>
    <property type="evidence" value="ECO:0007669"/>
    <property type="project" value="UniProtKB-KW"/>
</dbReference>
<keyword evidence="11" id="KW-0406">Ion transport</keyword>
<keyword evidence="12 13" id="KW-0472">Membrane</keyword>
<evidence type="ECO:0000256" key="11">
    <source>
        <dbReference type="ARBA" id="ARBA00023065"/>
    </source>
</evidence>
<keyword evidence="4" id="KW-1003">Cell membrane</keyword>
<proteinExistence type="inferred from homology"/>
<dbReference type="Proteomes" id="UP000494216">
    <property type="component" value="Unassembled WGS sequence"/>
</dbReference>
<dbReference type="Pfam" id="PF20560">
    <property type="entry name" value="MotA_N"/>
    <property type="match status" value="1"/>
</dbReference>
<keyword evidence="3" id="KW-0813">Transport</keyword>
<evidence type="ECO:0000256" key="4">
    <source>
        <dbReference type="ARBA" id="ARBA00022475"/>
    </source>
</evidence>
<evidence type="ECO:0000256" key="12">
    <source>
        <dbReference type="ARBA" id="ARBA00023136"/>
    </source>
</evidence>
<comment type="similarity">
    <text evidence="2">Belongs to the MotA family.</text>
</comment>
<evidence type="ECO:0000256" key="13">
    <source>
        <dbReference type="SAM" id="Phobius"/>
    </source>
</evidence>
<evidence type="ECO:0000256" key="2">
    <source>
        <dbReference type="ARBA" id="ARBA00008038"/>
    </source>
</evidence>
<evidence type="ECO:0000259" key="15">
    <source>
        <dbReference type="Pfam" id="PF20560"/>
    </source>
</evidence>
<protein>
    <submittedName>
        <fullName evidence="16">Proton conductor component of flagella motor</fullName>
    </submittedName>
</protein>
<feature type="domain" description="Motility protein A N-terminal" evidence="15">
    <location>
        <begin position="4"/>
        <end position="93"/>
    </location>
</feature>
<feature type="transmembrane region" description="Helical" evidence="13">
    <location>
        <begin position="34"/>
        <end position="54"/>
    </location>
</feature>
<evidence type="ECO:0000256" key="3">
    <source>
        <dbReference type="ARBA" id="ARBA00022448"/>
    </source>
</evidence>
<keyword evidence="16" id="KW-0282">Flagellum</keyword>
<dbReference type="GO" id="GO:0005886">
    <property type="term" value="C:plasma membrane"/>
    <property type="evidence" value="ECO:0007669"/>
    <property type="project" value="UniProtKB-SubCell"/>
</dbReference>
<dbReference type="InterPro" id="IPR000540">
    <property type="entry name" value="Flag_MotA_CS"/>
</dbReference>
<feature type="transmembrane region" description="Helical" evidence="13">
    <location>
        <begin position="168"/>
        <end position="186"/>
    </location>
</feature>
<dbReference type="InterPro" id="IPR046786">
    <property type="entry name" value="MotA_N"/>
</dbReference>
<dbReference type="RefSeq" id="WP_174624741.1">
    <property type="nucleotide sequence ID" value="NZ_CADCXN010000035.1"/>
</dbReference>
<dbReference type="InterPro" id="IPR022522">
    <property type="entry name" value="Flagellar_motor_stator_MotA"/>
</dbReference>
<evidence type="ECO:0000256" key="8">
    <source>
        <dbReference type="ARBA" id="ARBA00022779"/>
    </source>
</evidence>
<keyword evidence="17" id="KW-1185">Reference proteome</keyword>
<sequence length="282" mass="30387">MLVILGYLLVMASIVGGFMGVGGQPAVLIQPFEVLIICGAAMGAFISGNSFALVKASIVQATGTLKPARHNKAYYLELLLCFYALTNKTRKEGLLSLEDLIENPENSTIFTAAILADHHLMEFIRDNLRLIVTGVENHQLEELMDQELEIHHEEGYGPIKAIQRIGDGMPAFGIVAAVIGVVHTMESINLPPAELGKLIAAALVGTFLGILLAYGFIAPVAALMEERLEAAGNAFKCAQKGLLCCAQGIPPVMTAEYMRSIITSNMRPDFAEMEMQLKANKG</sequence>
<keyword evidence="16" id="KW-0969">Cilium</keyword>
<organism evidence="16 17">
    <name type="scientific">Candidatus Methylobacter favarea</name>
    <dbReference type="NCBI Taxonomy" id="2707345"/>
    <lineage>
        <taxon>Bacteria</taxon>
        <taxon>Pseudomonadati</taxon>
        <taxon>Pseudomonadota</taxon>
        <taxon>Gammaproteobacteria</taxon>
        <taxon>Methylococcales</taxon>
        <taxon>Methylococcaceae</taxon>
        <taxon>Methylobacter</taxon>
    </lineage>
</organism>
<evidence type="ECO:0000256" key="5">
    <source>
        <dbReference type="ARBA" id="ARBA00022500"/>
    </source>
</evidence>
<name>A0A8S0Y5T7_9GAMM</name>
<gene>
    <name evidence="16" type="primary">motA</name>
    <name evidence="16" type="ORF">METHB2_130023</name>
</gene>
<dbReference type="Pfam" id="PF01618">
    <property type="entry name" value="MotA_ExbB"/>
    <property type="match status" value="1"/>
</dbReference>
<keyword evidence="16" id="KW-0966">Cell projection</keyword>
<keyword evidence="8" id="KW-0283">Flagellar rotation</keyword>
<dbReference type="GO" id="GO:1902600">
    <property type="term" value="P:proton transmembrane transport"/>
    <property type="evidence" value="ECO:0007669"/>
    <property type="project" value="UniProtKB-KW"/>
</dbReference>
<feature type="transmembrane region" description="Helical" evidence="13">
    <location>
        <begin position="7"/>
        <end position="28"/>
    </location>
</feature>
<keyword evidence="6" id="KW-0997">Cell inner membrane</keyword>
<dbReference type="InterPro" id="IPR002898">
    <property type="entry name" value="MotA_ExbB_proton_chnl"/>
</dbReference>
<dbReference type="InterPro" id="IPR047055">
    <property type="entry name" value="MotA-like"/>
</dbReference>
<evidence type="ECO:0000256" key="1">
    <source>
        <dbReference type="ARBA" id="ARBA00004429"/>
    </source>
</evidence>
<accession>A0A8S0Y5T7</accession>
<evidence type="ECO:0000313" key="16">
    <source>
        <dbReference type="EMBL" id="CAA9889758.1"/>
    </source>
</evidence>
<evidence type="ECO:0000313" key="17">
    <source>
        <dbReference type="Proteomes" id="UP000494216"/>
    </source>
</evidence>
<keyword evidence="10 13" id="KW-1133">Transmembrane helix</keyword>